<evidence type="ECO:0000313" key="3">
    <source>
        <dbReference type="Proteomes" id="UP000466681"/>
    </source>
</evidence>
<dbReference type="InterPro" id="IPR050744">
    <property type="entry name" value="AI-2_Isomerase_LsrG"/>
</dbReference>
<dbReference type="AlphaFoldDB" id="A0AAD1HD16"/>
<dbReference type="InterPro" id="IPR007138">
    <property type="entry name" value="ABM_dom"/>
</dbReference>
<dbReference type="Gene3D" id="3.30.70.100">
    <property type="match status" value="1"/>
</dbReference>
<dbReference type="EMBL" id="AP022560">
    <property type="protein sequence ID" value="BBX03132.1"/>
    <property type="molecule type" value="Genomic_DNA"/>
</dbReference>
<dbReference type="PROSITE" id="PS51725">
    <property type="entry name" value="ABM"/>
    <property type="match status" value="1"/>
</dbReference>
<dbReference type="SUPFAM" id="SSF54909">
    <property type="entry name" value="Dimeric alpha+beta barrel"/>
    <property type="match status" value="1"/>
</dbReference>
<name>A0AAD1HD16_9MYCO</name>
<reference evidence="2 3" key="1">
    <citation type="journal article" date="2019" name="Emerg. Microbes Infect.">
        <title>Comprehensive subspecies identification of 175 nontuberculous mycobacteria species based on 7547 genomic profiles.</title>
        <authorList>
            <person name="Matsumoto Y."/>
            <person name="Kinjo T."/>
            <person name="Motooka D."/>
            <person name="Nabeya D."/>
            <person name="Jung N."/>
            <person name="Uechi K."/>
            <person name="Horii T."/>
            <person name="Iida T."/>
            <person name="Fujita J."/>
            <person name="Nakamura S."/>
        </authorList>
    </citation>
    <scope>NUCLEOTIDE SEQUENCE [LARGE SCALE GENOMIC DNA]</scope>
    <source>
        <strain evidence="2 3">JCM 6375</strain>
    </source>
</reference>
<keyword evidence="3" id="KW-1185">Reference proteome</keyword>
<dbReference type="Proteomes" id="UP000466681">
    <property type="component" value="Chromosome"/>
</dbReference>
<evidence type="ECO:0000259" key="1">
    <source>
        <dbReference type="PROSITE" id="PS51725"/>
    </source>
</evidence>
<feature type="domain" description="ABM" evidence="1">
    <location>
        <begin position="17"/>
        <end position="102"/>
    </location>
</feature>
<dbReference type="PANTHER" id="PTHR33336">
    <property type="entry name" value="QUINOL MONOOXYGENASE YGIN-RELATED"/>
    <property type="match status" value="1"/>
</dbReference>
<dbReference type="PANTHER" id="PTHR33336:SF15">
    <property type="entry name" value="ABM DOMAIN-CONTAINING PROTEIN"/>
    <property type="match status" value="1"/>
</dbReference>
<protein>
    <submittedName>
        <fullName evidence="2">Antibiotic biosynthesis monooxygenase</fullName>
    </submittedName>
</protein>
<organism evidence="2 3">
    <name type="scientific">Mycolicibacterium moriokaense</name>
    <dbReference type="NCBI Taxonomy" id="39691"/>
    <lineage>
        <taxon>Bacteria</taxon>
        <taxon>Bacillati</taxon>
        <taxon>Actinomycetota</taxon>
        <taxon>Actinomycetes</taxon>
        <taxon>Mycobacteriales</taxon>
        <taxon>Mycobacteriaceae</taxon>
        <taxon>Mycolicibacterium</taxon>
    </lineage>
</organism>
<dbReference type="InterPro" id="IPR011008">
    <property type="entry name" value="Dimeric_a/b-barrel"/>
</dbReference>
<accession>A0AAD1HD16</accession>
<proteinExistence type="predicted"/>
<keyword evidence="2" id="KW-0503">Monooxygenase</keyword>
<sequence>MTDVQQALTEEYTAMPVTVVATMKAKPESVDAVRDACRKAIEAVHSEPGCDLYSLHESDGTFVFVEQWADTDALTAHSQAPAVAELFGTVGELLDGAPDIKMLQPVVAGDPAKGALRP</sequence>
<dbReference type="KEGG" id="mmor:MMOR_40680"/>
<dbReference type="GO" id="GO:0004497">
    <property type="term" value="F:monooxygenase activity"/>
    <property type="evidence" value="ECO:0007669"/>
    <property type="project" value="UniProtKB-KW"/>
</dbReference>
<keyword evidence="2" id="KW-0560">Oxidoreductase</keyword>
<gene>
    <name evidence="2" type="ORF">MMOR_40680</name>
</gene>
<evidence type="ECO:0000313" key="2">
    <source>
        <dbReference type="EMBL" id="BBX03132.1"/>
    </source>
</evidence>
<dbReference type="Pfam" id="PF03992">
    <property type="entry name" value="ABM"/>
    <property type="match status" value="1"/>
</dbReference>